<reference evidence="8 9" key="1">
    <citation type="journal article" date="2017" name="Curr. Biol.">
        <title>Genome architecture and evolution of a unichromosomal asexual nematode.</title>
        <authorList>
            <person name="Fradin H."/>
            <person name="Zegar C."/>
            <person name="Gutwein M."/>
            <person name="Lucas J."/>
            <person name="Kovtun M."/>
            <person name="Corcoran D."/>
            <person name="Baugh L.R."/>
            <person name="Kiontke K."/>
            <person name="Gunsalus K."/>
            <person name="Fitch D.H."/>
            <person name="Piano F."/>
        </authorList>
    </citation>
    <scope>NUCLEOTIDE SEQUENCE [LARGE SCALE GENOMIC DNA]</scope>
    <source>
        <strain evidence="8">PF1309</strain>
    </source>
</reference>
<dbReference type="PANTHER" id="PTHR44215">
    <property type="entry name" value="WD REPEAT-CONTAINING PROTEIN 75"/>
    <property type="match status" value="1"/>
</dbReference>
<dbReference type="InterPro" id="IPR011047">
    <property type="entry name" value="Quinoprotein_ADH-like_sf"/>
</dbReference>
<dbReference type="Proteomes" id="UP000218231">
    <property type="component" value="Unassembled WGS sequence"/>
</dbReference>
<dbReference type="GO" id="GO:0006364">
    <property type="term" value="P:rRNA processing"/>
    <property type="evidence" value="ECO:0007669"/>
    <property type="project" value="UniProtKB-KW"/>
</dbReference>
<dbReference type="InterPro" id="IPR053826">
    <property type="entry name" value="WDR75"/>
</dbReference>
<dbReference type="GO" id="GO:0045943">
    <property type="term" value="P:positive regulation of transcription by RNA polymerase I"/>
    <property type="evidence" value="ECO:0007669"/>
    <property type="project" value="InterPro"/>
</dbReference>
<gene>
    <name evidence="8" type="ORF">WR25_07943</name>
</gene>
<dbReference type="PANTHER" id="PTHR44215:SF1">
    <property type="entry name" value="WD REPEAT-CONTAINING PROTEIN 75"/>
    <property type="match status" value="1"/>
</dbReference>
<proteinExistence type="predicted"/>
<dbReference type="OrthoDB" id="4096at2759"/>
<evidence type="ECO:0000256" key="1">
    <source>
        <dbReference type="ARBA" id="ARBA00004604"/>
    </source>
</evidence>
<evidence type="ECO:0000256" key="6">
    <source>
        <dbReference type="ARBA" id="ARBA00023163"/>
    </source>
</evidence>
<keyword evidence="7" id="KW-0539">Nucleus</keyword>
<dbReference type="STRING" id="2018661.A0A2A2KKP2"/>
<sequence>MVVGDDLVDKLVECAPIRHVDICETNRTATISVGRKCYLLLIGEELQRREIYTSTTSHLIASFFANPNKVLCICHSGEVVEIAVNEDSSEVVASTRLPVKNIVCAYFIPEGEKLFMLDEIGQLMRVHSDCTTQLICTQQFATADSFAITDSYYVLIRGYNIKMVPFDESSGINEDSFSLKPKSLEHTNHFMRVVARDDFIAAAVQDGRVLIWSDVRSKGFRSGYHCFAWHQTTPFLALSPFGNVFTAGIEAVLCRCSKMGKPSFLPRLSCPVKLVTLSPDSSHIVCVLEDNSLHLVLASTLSRLSSTSFIRLMGPFRSVFMSDLRVPNSVVIPGRVGAIAWTNPLAETISHTTSISLENNAMMTSSDYFTVAEARHELTNIAISWNHIATIEVLVGLKNDYIHRLRFWFRQKENPCELKLLDTVEFGEDEYEVAGYTMERVNENFIVCNKNTGAMQLWHENGEKSGWSYETIHETKLMHVDCVSTINAAHLFAAGQNFNNFHNANCVSVVNAEERRVISAIPCEAIVLSVAWADSHLLLISTAINVFCWDSKEKMLRWSVAESFNLHLSLDHRCFVYSENQAIEIDFETGKTKKSFEFSRPIQKLVAFSTHSNAPILVGLADKDLICLYPPSAISSTPNSASLTTPFASLAVSATSDPSSKPTPLPSHKFVSAFKLLSAPCHTLPPIAHIAPQFIESCLLPPPAKEV</sequence>
<dbReference type="AlphaFoldDB" id="A0A2A2KKP2"/>
<keyword evidence="2" id="KW-0690">Ribosome biogenesis</keyword>
<dbReference type="SUPFAM" id="SSF50998">
    <property type="entry name" value="Quinoprotein alcohol dehydrogenase-like"/>
    <property type="match status" value="1"/>
</dbReference>
<evidence type="ECO:0000256" key="4">
    <source>
        <dbReference type="ARBA" id="ARBA00022574"/>
    </source>
</evidence>
<name>A0A2A2KKP2_9BILA</name>
<evidence type="ECO:0000256" key="5">
    <source>
        <dbReference type="ARBA" id="ARBA00022737"/>
    </source>
</evidence>
<keyword evidence="3" id="KW-0698">rRNA processing</keyword>
<evidence type="ECO:0000313" key="8">
    <source>
        <dbReference type="EMBL" id="PAV74389.1"/>
    </source>
</evidence>
<protein>
    <submittedName>
        <fullName evidence="8">Uncharacterized protein</fullName>
    </submittedName>
</protein>
<keyword evidence="6" id="KW-0804">Transcription</keyword>
<keyword evidence="9" id="KW-1185">Reference proteome</keyword>
<dbReference type="GO" id="GO:0032040">
    <property type="term" value="C:small-subunit processome"/>
    <property type="evidence" value="ECO:0007669"/>
    <property type="project" value="InterPro"/>
</dbReference>
<evidence type="ECO:0000256" key="2">
    <source>
        <dbReference type="ARBA" id="ARBA00022517"/>
    </source>
</evidence>
<accession>A0A2A2KKP2</accession>
<comment type="subcellular location">
    <subcellularLocation>
        <location evidence="1">Nucleus</location>
        <location evidence="1">Nucleolus</location>
    </subcellularLocation>
</comment>
<organism evidence="8 9">
    <name type="scientific">Diploscapter pachys</name>
    <dbReference type="NCBI Taxonomy" id="2018661"/>
    <lineage>
        <taxon>Eukaryota</taxon>
        <taxon>Metazoa</taxon>
        <taxon>Ecdysozoa</taxon>
        <taxon>Nematoda</taxon>
        <taxon>Chromadorea</taxon>
        <taxon>Rhabditida</taxon>
        <taxon>Rhabditina</taxon>
        <taxon>Rhabditomorpha</taxon>
        <taxon>Rhabditoidea</taxon>
        <taxon>Rhabditidae</taxon>
        <taxon>Diploscapter</taxon>
    </lineage>
</organism>
<dbReference type="GO" id="GO:0003723">
    <property type="term" value="F:RNA binding"/>
    <property type="evidence" value="ECO:0007669"/>
    <property type="project" value="InterPro"/>
</dbReference>
<evidence type="ECO:0000256" key="7">
    <source>
        <dbReference type="ARBA" id="ARBA00023242"/>
    </source>
</evidence>
<evidence type="ECO:0000256" key="3">
    <source>
        <dbReference type="ARBA" id="ARBA00022552"/>
    </source>
</evidence>
<comment type="caution">
    <text evidence="8">The sequence shown here is derived from an EMBL/GenBank/DDBJ whole genome shotgun (WGS) entry which is preliminary data.</text>
</comment>
<keyword evidence="4" id="KW-0853">WD repeat</keyword>
<dbReference type="GO" id="GO:2000234">
    <property type="term" value="P:positive regulation of rRNA processing"/>
    <property type="evidence" value="ECO:0007669"/>
    <property type="project" value="TreeGrafter"/>
</dbReference>
<evidence type="ECO:0000313" key="9">
    <source>
        <dbReference type="Proteomes" id="UP000218231"/>
    </source>
</evidence>
<dbReference type="EMBL" id="LIAE01008340">
    <property type="protein sequence ID" value="PAV74389.1"/>
    <property type="molecule type" value="Genomic_DNA"/>
</dbReference>
<keyword evidence="5" id="KW-0677">Repeat</keyword>